<dbReference type="InterPro" id="IPR036873">
    <property type="entry name" value="Rhodanese-like_dom_sf"/>
</dbReference>
<dbReference type="PANTHER" id="PTHR44086">
    <property type="entry name" value="THIOSULFATE SULFURTRANSFERASE RDL2, MITOCHONDRIAL-RELATED"/>
    <property type="match status" value="1"/>
</dbReference>
<dbReference type="SMART" id="SM00450">
    <property type="entry name" value="RHOD"/>
    <property type="match status" value="1"/>
</dbReference>
<dbReference type="Gene3D" id="3.40.250.10">
    <property type="entry name" value="Rhodanese-like domain"/>
    <property type="match status" value="1"/>
</dbReference>
<evidence type="ECO:0000313" key="3">
    <source>
        <dbReference type="EMBL" id="GLX83089.1"/>
    </source>
</evidence>
<reference evidence="3 4" key="1">
    <citation type="submission" date="2023-03" db="EMBL/GenBank/DDBJ databases">
        <title>Draft genome sequence of Thalassotalea eurytherma JCM 18482T.</title>
        <authorList>
            <person name="Sawabe T."/>
        </authorList>
    </citation>
    <scope>NUCLEOTIDE SEQUENCE [LARGE SCALE GENOMIC DNA]</scope>
    <source>
        <strain evidence="3 4">JCM 18482</strain>
    </source>
</reference>
<feature type="chain" id="PRO_5047443252" evidence="1">
    <location>
        <begin position="23"/>
        <end position="135"/>
    </location>
</feature>
<gene>
    <name evidence="3" type="ORF">theurythT_25410</name>
</gene>
<dbReference type="PANTHER" id="PTHR44086:SF10">
    <property type="entry name" value="THIOSULFATE SULFURTRANSFERASE_RHODANESE-LIKE DOMAIN-CONTAINING PROTEIN 3"/>
    <property type="match status" value="1"/>
</dbReference>
<protein>
    <submittedName>
        <fullName evidence="3">Rhodanese-like domain-containing protein</fullName>
    </submittedName>
</protein>
<evidence type="ECO:0000256" key="1">
    <source>
        <dbReference type="SAM" id="SignalP"/>
    </source>
</evidence>
<accession>A0ABQ6H6J7</accession>
<name>A0ABQ6H6J7_9GAMM</name>
<evidence type="ECO:0000313" key="4">
    <source>
        <dbReference type="Proteomes" id="UP001157133"/>
    </source>
</evidence>
<evidence type="ECO:0000259" key="2">
    <source>
        <dbReference type="PROSITE" id="PS50206"/>
    </source>
</evidence>
<feature type="domain" description="Rhodanese" evidence="2">
    <location>
        <begin position="41"/>
        <end position="135"/>
    </location>
</feature>
<sequence length="135" mass="14875">MKHLVSISLLIMSCTLCTFAIAKATPEISQDQLLSLQAAAKAPKFIVLDVRSDEEYMSGHIPNAVNISHDQLTDKLSLLSQKLAGDKSTLIVVHCRSGRRAAMAEEILRYSGFSQVRHLTGDIKAWQQSNLPITK</sequence>
<keyword evidence="4" id="KW-1185">Reference proteome</keyword>
<proteinExistence type="predicted"/>
<dbReference type="InterPro" id="IPR001763">
    <property type="entry name" value="Rhodanese-like_dom"/>
</dbReference>
<keyword evidence="1" id="KW-0732">Signal</keyword>
<dbReference type="EMBL" id="BSSU01000012">
    <property type="protein sequence ID" value="GLX83089.1"/>
    <property type="molecule type" value="Genomic_DNA"/>
</dbReference>
<comment type="caution">
    <text evidence="3">The sequence shown here is derived from an EMBL/GenBank/DDBJ whole genome shotgun (WGS) entry which is preliminary data.</text>
</comment>
<dbReference type="PROSITE" id="PS50206">
    <property type="entry name" value="RHODANESE_3"/>
    <property type="match status" value="1"/>
</dbReference>
<feature type="signal peptide" evidence="1">
    <location>
        <begin position="1"/>
        <end position="22"/>
    </location>
</feature>
<dbReference type="RefSeq" id="WP_284208486.1">
    <property type="nucleotide sequence ID" value="NZ_BSSU01000012.1"/>
</dbReference>
<dbReference type="CDD" id="cd00158">
    <property type="entry name" value="RHOD"/>
    <property type="match status" value="1"/>
</dbReference>
<dbReference type="SUPFAM" id="SSF52821">
    <property type="entry name" value="Rhodanese/Cell cycle control phosphatase"/>
    <property type="match status" value="1"/>
</dbReference>
<dbReference type="Pfam" id="PF00581">
    <property type="entry name" value="Rhodanese"/>
    <property type="match status" value="1"/>
</dbReference>
<organism evidence="3 4">
    <name type="scientific">Thalassotalea eurytherma</name>
    <dbReference type="NCBI Taxonomy" id="1144278"/>
    <lineage>
        <taxon>Bacteria</taxon>
        <taxon>Pseudomonadati</taxon>
        <taxon>Pseudomonadota</taxon>
        <taxon>Gammaproteobacteria</taxon>
        <taxon>Alteromonadales</taxon>
        <taxon>Colwelliaceae</taxon>
        <taxon>Thalassotalea</taxon>
    </lineage>
</organism>
<dbReference type="Proteomes" id="UP001157133">
    <property type="component" value="Unassembled WGS sequence"/>
</dbReference>